<evidence type="ECO:0000259" key="6">
    <source>
        <dbReference type="PROSITE" id="PS50893"/>
    </source>
</evidence>
<keyword evidence="2" id="KW-0547">Nucleotide-binding</keyword>
<feature type="domain" description="ABC transporter" evidence="6">
    <location>
        <begin position="8"/>
        <end position="244"/>
    </location>
</feature>
<evidence type="ECO:0000313" key="7">
    <source>
        <dbReference type="EMBL" id="GAT63974.1"/>
    </source>
</evidence>
<keyword evidence="1" id="KW-0813">Transport</keyword>
<dbReference type="InterPro" id="IPR003439">
    <property type="entry name" value="ABC_transporter-like_ATP-bd"/>
</dbReference>
<reference evidence="8" key="1">
    <citation type="submission" date="2016-04" db="EMBL/GenBank/DDBJ databases">
        <title>Draft genome sequence of Paludibacter jiangxiensis strain NM7.</title>
        <authorList>
            <person name="Qiu Y."/>
            <person name="Matsuura N."/>
            <person name="Ohashi A."/>
            <person name="Tourlousse M.D."/>
            <person name="Sekiguchi Y."/>
        </authorList>
    </citation>
    <scope>NUCLEOTIDE SEQUENCE [LARGE SCALE GENOMIC DNA]</scope>
    <source>
        <strain evidence="8">NM7</strain>
    </source>
</reference>
<dbReference type="RefSeq" id="WP_068705655.1">
    <property type="nucleotide sequence ID" value="NZ_BDCR01000004.1"/>
</dbReference>
<keyword evidence="3 7" id="KW-0067">ATP-binding</keyword>
<protein>
    <submittedName>
        <fullName evidence="7">Iron complex transport system ATP-binding protein</fullName>
    </submittedName>
</protein>
<keyword evidence="8" id="KW-1185">Reference proteome</keyword>
<dbReference type="OrthoDB" id="9806726at2"/>
<evidence type="ECO:0000256" key="4">
    <source>
        <dbReference type="ARBA" id="ARBA00022967"/>
    </source>
</evidence>
<dbReference type="InterPro" id="IPR027417">
    <property type="entry name" value="P-loop_NTPase"/>
</dbReference>
<dbReference type="STRING" id="681398.PJIAN_4517"/>
<evidence type="ECO:0000313" key="8">
    <source>
        <dbReference type="Proteomes" id="UP000076586"/>
    </source>
</evidence>
<dbReference type="CDD" id="cd03214">
    <property type="entry name" value="ABC_Iron-Siderophores_B12_Hemin"/>
    <property type="match status" value="1"/>
</dbReference>
<dbReference type="SUPFAM" id="SSF52540">
    <property type="entry name" value="P-loop containing nucleoside triphosphate hydrolases"/>
    <property type="match status" value="1"/>
</dbReference>
<comment type="caution">
    <text evidence="7">The sequence shown here is derived from an EMBL/GenBank/DDBJ whole genome shotgun (WGS) entry which is preliminary data.</text>
</comment>
<evidence type="ECO:0000256" key="1">
    <source>
        <dbReference type="ARBA" id="ARBA00022448"/>
    </source>
</evidence>
<reference evidence="8" key="2">
    <citation type="journal article" date="2017" name="Genome Announc.">
        <title>Draft genome sequence of Paludibacter jiangxiensis NM7(T), a propionate-producing fermentative bacterium.</title>
        <authorList>
            <person name="Qiu Y.-L."/>
            <person name="Tourlousse D.M."/>
            <person name="Matsuura N."/>
            <person name="Ohashi A."/>
            <person name="Sekiguchi Y."/>
        </authorList>
    </citation>
    <scope>NUCLEOTIDE SEQUENCE [LARGE SCALE GENOMIC DNA]</scope>
    <source>
        <strain evidence="8">NM7</strain>
    </source>
</reference>
<dbReference type="InterPro" id="IPR003593">
    <property type="entry name" value="AAA+_ATPase"/>
</dbReference>
<sequence length="274" mass="30694">MEEIKNPLLQIDALCGGYKSFNLQQIGFTLDKGDFAGIIGPNGSGKSTLVKMLLGDLKRSSGSMLLEGKELSAMPVRQKAQTIAVVTQHIEDTSMSVLEYVLLGRLPYRELFQFFEKREDVAKAEKYMELTGILKYRDQPLSSLSGGERQLAAMARALTQEPKLLLLDEPTSQLDISHQVQVLDLVRELNCELGLTVLMIIHDLNLASSYCNKLLLLNGGKLHTQGMPDEVLQFSIIEEVYRTVVVTRPNPVTGRPTVFLVPRHQIEKLKKERE</sequence>
<comment type="function">
    <text evidence="5">Part of the ABC transporter complex HmuTUV involved in hemin import. Responsible for energy coupling to the transport system.</text>
</comment>
<dbReference type="GO" id="GO:0016887">
    <property type="term" value="F:ATP hydrolysis activity"/>
    <property type="evidence" value="ECO:0007669"/>
    <property type="project" value="InterPro"/>
</dbReference>
<organism evidence="7 8">
    <name type="scientific">Paludibacter jiangxiensis</name>
    <dbReference type="NCBI Taxonomy" id="681398"/>
    <lineage>
        <taxon>Bacteria</taxon>
        <taxon>Pseudomonadati</taxon>
        <taxon>Bacteroidota</taxon>
        <taxon>Bacteroidia</taxon>
        <taxon>Bacteroidales</taxon>
        <taxon>Paludibacteraceae</taxon>
        <taxon>Paludibacter</taxon>
    </lineage>
</organism>
<proteinExistence type="predicted"/>
<dbReference type="AlphaFoldDB" id="A0A161L984"/>
<dbReference type="InterPro" id="IPR017871">
    <property type="entry name" value="ABC_transporter-like_CS"/>
</dbReference>
<dbReference type="Pfam" id="PF00005">
    <property type="entry name" value="ABC_tran"/>
    <property type="match status" value="1"/>
</dbReference>
<dbReference type="PROSITE" id="PS00211">
    <property type="entry name" value="ABC_TRANSPORTER_1"/>
    <property type="match status" value="1"/>
</dbReference>
<dbReference type="FunFam" id="3.40.50.300:FF:000134">
    <property type="entry name" value="Iron-enterobactin ABC transporter ATP-binding protein"/>
    <property type="match status" value="1"/>
</dbReference>
<name>A0A161L984_9BACT</name>
<dbReference type="SMART" id="SM00382">
    <property type="entry name" value="AAA"/>
    <property type="match status" value="1"/>
</dbReference>
<dbReference type="PANTHER" id="PTHR42794">
    <property type="entry name" value="HEMIN IMPORT ATP-BINDING PROTEIN HMUV"/>
    <property type="match status" value="1"/>
</dbReference>
<dbReference type="GO" id="GO:0005524">
    <property type="term" value="F:ATP binding"/>
    <property type="evidence" value="ECO:0007669"/>
    <property type="project" value="UniProtKB-KW"/>
</dbReference>
<accession>A0A161L984</accession>
<dbReference type="EMBL" id="BDCR01000004">
    <property type="protein sequence ID" value="GAT63974.1"/>
    <property type="molecule type" value="Genomic_DNA"/>
</dbReference>
<evidence type="ECO:0000256" key="3">
    <source>
        <dbReference type="ARBA" id="ARBA00022840"/>
    </source>
</evidence>
<gene>
    <name evidence="7" type="ORF">PJIAN_4517</name>
</gene>
<dbReference type="PROSITE" id="PS50893">
    <property type="entry name" value="ABC_TRANSPORTER_2"/>
    <property type="match status" value="1"/>
</dbReference>
<dbReference type="Gene3D" id="3.40.50.300">
    <property type="entry name" value="P-loop containing nucleotide triphosphate hydrolases"/>
    <property type="match status" value="1"/>
</dbReference>
<evidence type="ECO:0000256" key="2">
    <source>
        <dbReference type="ARBA" id="ARBA00022741"/>
    </source>
</evidence>
<dbReference type="Proteomes" id="UP000076586">
    <property type="component" value="Unassembled WGS sequence"/>
</dbReference>
<dbReference type="PANTHER" id="PTHR42794:SF1">
    <property type="entry name" value="HEMIN IMPORT ATP-BINDING PROTEIN HMUV"/>
    <property type="match status" value="1"/>
</dbReference>
<evidence type="ECO:0000256" key="5">
    <source>
        <dbReference type="ARBA" id="ARBA00037066"/>
    </source>
</evidence>
<keyword evidence="4" id="KW-1278">Translocase</keyword>